<dbReference type="Pfam" id="PF18951">
    <property type="entry name" value="DUF5695"/>
    <property type="match status" value="1"/>
</dbReference>
<feature type="signal peptide" evidence="1">
    <location>
        <begin position="1"/>
        <end position="22"/>
    </location>
</feature>
<dbReference type="Proteomes" id="UP000091956">
    <property type="component" value="Unassembled WGS sequence"/>
</dbReference>
<dbReference type="RefSeq" id="XP_018133092.1">
    <property type="nucleotide sequence ID" value="XM_018272260.1"/>
</dbReference>
<accession>A0A1B8GU60</accession>
<feature type="chain" id="PRO_5008609127" description="Glycoside hydrolase family 43 protein" evidence="1">
    <location>
        <begin position="23"/>
        <end position="891"/>
    </location>
</feature>
<dbReference type="OrthoDB" id="2730619at2759"/>
<keyword evidence="1" id="KW-0732">Signal</keyword>
<evidence type="ECO:0000313" key="3">
    <source>
        <dbReference type="Proteomes" id="UP000091956"/>
    </source>
</evidence>
<dbReference type="GeneID" id="28836141"/>
<evidence type="ECO:0000256" key="1">
    <source>
        <dbReference type="SAM" id="SignalP"/>
    </source>
</evidence>
<sequence>MKSQALRVLPVVVSLFAPSILCQDTLGLDDGYIRLSTTKFDVQIVSDAQVLASLKPAGGTFDFLPFDYLPLRAKDGQYHWGDITFRYRTSGSTAWITGDSSKSRKKVTTLSTGALAASGLAPTLPTGPLNITREWIDVSGDLGLQFTIINSGSSAIEIGGLGFPAEFNSIFTNRQASDMLRLCSLSDPYIGMHAGQIRVAPTSGDGPALVITPIGDTPMEAYRNLAETYYEDTAYGSQVFEGFYEWQVLSKAWAENEWSGKEPWNEPSSRTLQPHESLRYGLRFSVAQGGVRDLDSTVLRTGTPVAHGVPGYIIPRGTAANLFLEASSAVNSTTVKPVGALTLVSAGDGHYTVTPSTSAWGRVRLTVAYADGKVQTIHYYVTKPGTEAVASLGQFLTTDQWFTDTSDPFGRAPSVMTYDYEAGSIVKQDSRAWVAGLSDEGGAGSFLAACMKQAAQPNQGEITKLESFVDGVLWKTIQTPDFAVRKSIFFYEPAAVSGYTYDSSIDWTSWTSWNKASSYATDRAYDYVHVAAAYWGLYRAGRAYPNLIKSHTWDWYLNQAYNTIIRAMKADVGYNKVGLMGETVFGEILADLTREGLSSQAKTLTAAMKSRADQWNTEAVPFGSEMAWDSTGQEGVYYWSKYFGHSSTVTKTVNSVLGFMPTVPHWGWNGNARRYWDNIYGGKLRRIERQIHHYGSGLNSLVLLGAFRSDPSDSYLLRVGYGGTSGPVSNINEDGFAAASFHSWPDTLKWDGLSGDYGPNFVGLVLGTGTYVVQDTVVGLVAYGGVLTSLGDSVSVQTADPVRRRIFIGPLGVLISVDAGIIDNFSYVPSTGEISVTLSQLSSVPVAAKAVLWAESTTGARNYSVTASGITKTRLGWQIPLSSDNVTVKLA</sequence>
<name>A0A1B8GU60_9PEZI</name>
<dbReference type="InterPro" id="IPR043750">
    <property type="entry name" value="DUF5695"/>
</dbReference>
<proteinExistence type="predicted"/>
<dbReference type="STRING" id="342668.A0A1B8GU60"/>
<gene>
    <name evidence="2" type="ORF">VE01_02755</name>
</gene>
<evidence type="ECO:0000313" key="2">
    <source>
        <dbReference type="EMBL" id="OBT99359.1"/>
    </source>
</evidence>
<dbReference type="EMBL" id="KV460213">
    <property type="protein sequence ID" value="OBT99359.1"/>
    <property type="molecule type" value="Genomic_DNA"/>
</dbReference>
<protein>
    <recommendedName>
        <fullName evidence="4">Glycoside hydrolase family 43 protein</fullName>
    </recommendedName>
</protein>
<reference evidence="3" key="2">
    <citation type="journal article" date="2018" name="Nat. Commun.">
        <title>Extreme sensitivity to ultraviolet light in the fungal pathogen causing white-nose syndrome of bats.</title>
        <authorList>
            <person name="Palmer J.M."/>
            <person name="Drees K.P."/>
            <person name="Foster J.T."/>
            <person name="Lindner D.L."/>
        </authorList>
    </citation>
    <scope>NUCLEOTIDE SEQUENCE [LARGE SCALE GENOMIC DNA]</scope>
    <source>
        <strain evidence="3">UAMH 10579</strain>
    </source>
</reference>
<keyword evidence="3" id="KW-1185">Reference proteome</keyword>
<organism evidence="2 3">
    <name type="scientific">Pseudogymnoascus verrucosus</name>
    <dbReference type="NCBI Taxonomy" id="342668"/>
    <lineage>
        <taxon>Eukaryota</taxon>
        <taxon>Fungi</taxon>
        <taxon>Dikarya</taxon>
        <taxon>Ascomycota</taxon>
        <taxon>Pezizomycotina</taxon>
        <taxon>Leotiomycetes</taxon>
        <taxon>Thelebolales</taxon>
        <taxon>Thelebolaceae</taxon>
        <taxon>Pseudogymnoascus</taxon>
    </lineage>
</organism>
<evidence type="ECO:0008006" key="4">
    <source>
        <dbReference type="Google" id="ProtNLM"/>
    </source>
</evidence>
<dbReference type="AlphaFoldDB" id="A0A1B8GU60"/>
<reference evidence="2 3" key="1">
    <citation type="submission" date="2016-03" db="EMBL/GenBank/DDBJ databases">
        <title>Comparative genomics of Pseudogymnoascus destructans, the fungus causing white-nose syndrome of bats.</title>
        <authorList>
            <person name="Palmer J.M."/>
            <person name="Drees K.P."/>
            <person name="Foster J.T."/>
            <person name="Lindner D.L."/>
        </authorList>
    </citation>
    <scope>NUCLEOTIDE SEQUENCE [LARGE SCALE GENOMIC DNA]</scope>
    <source>
        <strain evidence="2 3">UAMH 10579</strain>
    </source>
</reference>